<feature type="domain" description="PPIase FKBP-type" evidence="7">
    <location>
        <begin position="26"/>
        <end position="114"/>
    </location>
</feature>
<dbReference type="RefSeq" id="WP_169126688.1">
    <property type="nucleotide sequence ID" value="NZ_CAWPLS010000033.1"/>
</dbReference>
<dbReference type="Gene3D" id="3.10.50.40">
    <property type="match status" value="1"/>
</dbReference>
<dbReference type="SUPFAM" id="SSF54534">
    <property type="entry name" value="FKBP-like"/>
    <property type="match status" value="1"/>
</dbReference>
<proteinExistence type="inferred from homology"/>
<keyword evidence="3 5" id="KW-0697">Rotamase</keyword>
<evidence type="ECO:0000313" key="9">
    <source>
        <dbReference type="Proteomes" id="UP001626593"/>
    </source>
</evidence>
<dbReference type="EC" id="5.2.1.8" evidence="6"/>
<evidence type="ECO:0000256" key="1">
    <source>
        <dbReference type="ARBA" id="ARBA00000971"/>
    </source>
</evidence>
<evidence type="ECO:0000313" key="8">
    <source>
        <dbReference type="EMBL" id="WRL45607.1"/>
    </source>
</evidence>
<dbReference type="PANTHER" id="PTHR43811:SF19">
    <property type="entry name" value="39 KDA FK506-BINDING NUCLEAR PROTEIN"/>
    <property type="match status" value="1"/>
</dbReference>
<evidence type="ECO:0000256" key="3">
    <source>
        <dbReference type="ARBA" id="ARBA00023110"/>
    </source>
</evidence>
<accession>A0ABZ1AM41</accession>
<dbReference type="PROSITE" id="PS50059">
    <property type="entry name" value="FKBP_PPIASE"/>
    <property type="match status" value="1"/>
</dbReference>
<keyword evidence="4 5" id="KW-0413">Isomerase</keyword>
<name>A0ABZ1AM41_AROEV</name>
<keyword evidence="9" id="KW-1185">Reference proteome</keyword>
<evidence type="ECO:0000256" key="6">
    <source>
        <dbReference type="RuleBase" id="RU003915"/>
    </source>
</evidence>
<organism evidence="8 9">
    <name type="scientific">Aromatoleum evansii</name>
    <name type="common">Azoarcus evansii</name>
    <dbReference type="NCBI Taxonomy" id="59406"/>
    <lineage>
        <taxon>Bacteria</taxon>
        <taxon>Pseudomonadati</taxon>
        <taxon>Pseudomonadota</taxon>
        <taxon>Betaproteobacteria</taxon>
        <taxon>Rhodocyclales</taxon>
        <taxon>Rhodocyclaceae</taxon>
        <taxon>Aromatoleum</taxon>
    </lineage>
</organism>
<evidence type="ECO:0000256" key="5">
    <source>
        <dbReference type="PROSITE-ProRule" id="PRU00277"/>
    </source>
</evidence>
<protein>
    <recommendedName>
        <fullName evidence="6">Peptidyl-prolyl cis-trans isomerase</fullName>
        <ecNumber evidence="6">5.2.1.8</ecNumber>
    </recommendedName>
</protein>
<dbReference type="PANTHER" id="PTHR43811">
    <property type="entry name" value="FKBP-TYPE PEPTIDYL-PROLYL CIS-TRANS ISOMERASE FKPA"/>
    <property type="match status" value="1"/>
</dbReference>
<dbReference type="InterPro" id="IPR001179">
    <property type="entry name" value="PPIase_FKBP_dom"/>
</dbReference>
<evidence type="ECO:0000256" key="4">
    <source>
        <dbReference type="ARBA" id="ARBA00023235"/>
    </source>
</evidence>
<dbReference type="Pfam" id="PF00254">
    <property type="entry name" value="FKBP_C"/>
    <property type="match status" value="1"/>
</dbReference>
<dbReference type="InterPro" id="IPR046357">
    <property type="entry name" value="PPIase_dom_sf"/>
</dbReference>
<sequence>MSQTTTASGLVIEDLEVGSGATAAAGKRVSVHYTGWLTDGKKFDSSKDRNDPFDFPLGAGHVIRGWDEGVQGMQEGGKRKLTIPPQLGYGARGAGGVIPPNATLVFEVELLKVF</sequence>
<comment type="similarity">
    <text evidence="2 6">Belongs to the FKBP-type PPIase family.</text>
</comment>
<evidence type="ECO:0000259" key="7">
    <source>
        <dbReference type="PROSITE" id="PS50059"/>
    </source>
</evidence>
<dbReference type="Proteomes" id="UP001626593">
    <property type="component" value="Chromosome"/>
</dbReference>
<gene>
    <name evidence="8" type="ORF">U5817_20750</name>
</gene>
<dbReference type="GO" id="GO:0003755">
    <property type="term" value="F:peptidyl-prolyl cis-trans isomerase activity"/>
    <property type="evidence" value="ECO:0007669"/>
    <property type="project" value="UniProtKB-EC"/>
</dbReference>
<dbReference type="EMBL" id="CP141259">
    <property type="protein sequence ID" value="WRL45607.1"/>
    <property type="molecule type" value="Genomic_DNA"/>
</dbReference>
<reference evidence="8 9" key="1">
    <citation type="submission" date="2023-12" db="EMBL/GenBank/DDBJ databases">
        <title>A. evansii MAY27, complete genome.</title>
        <authorList>
            <person name="Wang Y."/>
        </authorList>
    </citation>
    <scope>NUCLEOTIDE SEQUENCE [LARGE SCALE GENOMIC DNA]</scope>
    <source>
        <strain evidence="8 9">MAY27</strain>
    </source>
</reference>
<evidence type="ECO:0000256" key="2">
    <source>
        <dbReference type="ARBA" id="ARBA00006577"/>
    </source>
</evidence>
<comment type="catalytic activity">
    <reaction evidence="1 5 6">
        <text>[protein]-peptidylproline (omega=180) = [protein]-peptidylproline (omega=0)</text>
        <dbReference type="Rhea" id="RHEA:16237"/>
        <dbReference type="Rhea" id="RHEA-COMP:10747"/>
        <dbReference type="Rhea" id="RHEA-COMP:10748"/>
        <dbReference type="ChEBI" id="CHEBI:83833"/>
        <dbReference type="ChEBI" id="CHEBI:83834"/>
        <dbReference type="EC" id="5.2.1.8"/>
    </reaction>
</comment>